<gene>
    <name evidence="1" type="ORF">BST17_10995</name>
</gene>
<evidence type="ECO:0000313" key="2">
    <source>
        <dbReference type="Proteomes" id="UP000192366"/>
    </source>
</evidence>
<dbReference type="OrthoDB" id="4640864at2"/>
<dbReference type="RefSeq" id="WP_083057837.1">
    <property type="nucleotide sequence ID" value="NZ_JACKVM010000005.1"/>
</dbReference>
<keyword evidence="2" id="KW-1185">Reference proteome</keyword>
<evidence type="ECO:0000313" key="1">
    <source>
        <dbReference type="EMBL" id="ORA05175.1"/>
    </source>
</evidence>
<dbReference type="AlphaFoldDB" id="A0A1W9YYR6"/>
<name>A0A1W9YYR6_MYCBA</name>
<dbReference type="Proteomes" id="UP000192366">
    <property type="component" value="Unassembled WGS sequence"/>
</dbReference>
<protein>
    <submittedName>
        <fullName evidence="1">Uncharacterized protein</fullName>
    </submittedName>
</protein>
<reference evidence="1 2" key="1">
    <citation type="submission" date="2017-02" db="EMBL/GenBank/DDBJ databases">
        <title>The new phylogeny of genus Mycobacterium.</title>
        <authorList>
            <person name="Tortoli E."/>
            <person name="Trovato A."/>
            <person name="Cirillo D.M."/>
        </authorList>
    </citation>
    <scope>NUCLEOTIDE SEQUENCE [LARGE SCALE GENOMIC DNA]</scope>
    <source>
        <strain evidence="1 2">DSM 45578</strain>
    </source>
</reference>
<organism evidence="1 2">
    <name type="scientific">Mycolicibacterium bacteremicum</name>
    <name type="common">Mycobacterium bacteremicum</name>
    <dbReference type="NCBI Taxonomy" id="564198"/>
    <lineage>
        <taxon>Bacteria</taxon>
        <taxon>Bacillati</taxon>
        <taxon>Actinomycetota</taxon>
        <taxon>Actinomycetes</taxon>
        <taxon>Mycobacteriales</taxon>
        <taxon>Mycobacteriaceae</taxon>
        <taxon>Mycolicibacterium</taxon>
    </lineage>
</organism>
<comment type="caution">
    <text evidence="1">The sequence shown here is derived from an EMBL/GenBank/DDBJ whole genome shotgun (WGS) entry which is preliminary data.</text>
</comment>
<dbReference type="EMBL" id="MVHJ01000007">
    <property type="protein sequence ID" value="ORA05175.1"/>
    <property type="molecule type" value="Genomic_DNA"/>
</dbReference>
<accession>A0A1W9YYR6</accession>
<proteinExistence type="predicted"/>
<sequence>MRFETIAAPPPLPAAPVAAFGPAEAAGLIFTPCIPGAGRPHAFSGISDRLLGKDPFAVDCEHRTNGPARPAPPVDRAVSADLVVTDELINAVLTGTGEYWYQPGIGPA</sequence>